<evidence type="ECO:0000259" key="6">
    <source>
        <dbReference type="PROSITE" id="PS50111"/>
    </source>
</evidence>
<sequence>MKLSTKINSGFLGIIGLLTILGVFSFINSNNIKKNTNFLGNTVIQELNIGDTLNTDNWDLMFDMRKYGFTLKERDFTVVEKILERFNKDIEKSKEIINKNKNLEYLREKVNAIDKALDNYKKLIYETHTLVSEELPIVNSNLDSLYLDIYNITKDFLNAKQSDLSKNFNMNNKIETTEDFFIYNNDLKEITSSLNNAQNIFLYLEKSQKNISENNSNSFSNNIKKINDALNILTSNEKDPIHLENLNKISNILEKYKEFGNKHLKIRARITELSSLRTDAGNIIIDLASTLKTSAFNKTISTIDNISVKSNNSLFTITIITILSIIIGIILAFLLSNSITKPIIRAVNELENGSEQVFNASEQLSLASQELAEGSSEQASSIEETSSTLDETSSMVKLNTENTKKAADLTQAAKEVALDGNNKMKEMSIAMHEIKNSSDEISKIIKVIDDIAFQTNILALNAAVEAARAGEAGMGFAVVAEEVRNLAQRSTQAAKDTSEMIEDSIEKSQKGVEIADKVAKALDEISKNSEKVSEIVKEIATASQEQSQGVIQISKAVSQMEQVTQNIASNAEESAAASEQLNSQAKSMKLIVGDLNYLVYGNNKSTNHTNIRSNTTSYKPTKLKSSFKNTELKAEDVIPLEDDPLDF</sequence>
<dbReference type="EMBL" id="SOBG01000001">
    <property type="protein sequence ID" value="TDT72333.1"/>
    <property type="molecule type" value="Genomic_DNA"/>
</dbReference>
<comment type="similarity">
    <text evidence="2">Belongs to the methyl-accepting chemotaxis (MCP) protein family.</text>
</comment>
<keyword evidence="3" id="KW-0807">Transducer</keyword>
<evidence type="ECO:0000256" key="1">
    <source>
        <dbReference type="ARBA" id="ARBA00022500"/>
    </source>
</evidence>
<dbReference type="Proteomes" id="UP000294678">
    <property type="component" value="Unassembled WGS sequence"/>
</dbReference>
<dbReference type="GO" id="GO:0005886">
    <property type="term" value="C:plasma membrane"/>
    <property type="evidence" value="ECO:0007669"/>
    <property type="project" value="TreeGrafter"/>
</dbReference>
<dbReference type="GO" id="GO:0004888">
    <property type="term" value="F:transmembrane signaling receptor activity"/>
    <property type="evidence" value="ECO:0007669"/>
    <property type="project" value="TreeGrafter"/>
</dbReference>
<dbReference type="Pfam" id="PF00015">
    <property type="entry name" value="MCPsignal"/>
    <property type="match status" value="1"/>
</dbReference>
<feature type="domain" description="Methyl-accepting transducer" evidence="6">
    <location>
        <begin position="353"/>
        <end position="582"/>
    </location>
</feature>
<proteinExistence type="inferred from homology"/>
<dbReference type="GO" id="GO:0006935">
    <property type="term" value="P:chemotaxis"/>
    <property type="evidence" value="ECO:0007669"/>
    <property type="project" value="UniProtKB-KW"/>
</dbReference>
<dbReference type="InterPro" id="IPR051310">
    <property type="entry name" value="MCP_chemotaxis"/>
</dbReference>
<keyword evidence="1" id="KW-0145">Chemotaxis</keyword>
<dbReference type="InterPro" id="IPR004089">
    <property type="entry name" value="MCPsignal_dom"/>
</dbReference>
<dbReference type="SUPFAM" id="SSF58104">
    <property type="entry name" value="Methyl-accepting chemotaxis protein (MCP) signaling domain"/>
    <property type="match status" value="1"/>
</dbReference>
<evidence type="ECO:0000256" key="3">
    <source>
        <dbReference type="PROSITE-ProRule" id="PRU00284"/>
    </source>
</evidence>
<dbReference type="PROSITE" id="PS50111">
    <property type="entry name" value="CHEMOTAXIS_TRANSDUC_2"/>
    <property type="match status" value="1"/>
</dbReference>
<dbReference type="SMART" id="SM00283">
    <property type="entry name" value="MA"/>
    <property type="match status" value="1"/>
</dbReference>
<dbReference type="PANTHER" id="PTHR43531:SF11">
    <property type="entry name" value="METHYL-ACCEPTING CHEMOTAXIS PROTEIN 3"/>
    <property type="match status" value="1"/>
</dbReference>
<feature type="region of interest" description="Disordered" evidence="4">
    <location>
        <begin position="375"/>
        <end position="395"/>
    </location>
</feature>
<dbReference type="PANTHER" id="PTHR43531">
    <property type="entry name" value="PROTEIN ICFG"/>
    <property type="match status" value="1"/>
</dbReference>
<feature type="compositionally biased region" description="Low complexity" evidence="4">
    <location>
        <begin position="380"/>
        <end position="394"/>
    </location>
</feature>
<keyword evidence="7" id="KW-0675">Receptor</keyword>
<evidence type="ECO:0000256" key="2">
    <source>
        <dbReference type="ARBA" id="ARBA00029447"/>
    </source>
</evidence>
<evidence type="ECO:0000256" key="5">
    <source>
        <dbReference type="SAM" id="Phobius"/>
    </source>
</evidence>
<evidence type="ECO:0000256" key="4">
    <source>
        <dbReference type="SAM" id="MobiDB-lite"/>
    </source>
</evidence>
<comment type="caution">
    <text evidence="7">The sequence shown here is derived from an EMBL/GenBank/DDBJ whole genome shotgun (WGS) entry which is preliminary data.</text>
</comment>
<dbReference type="GO" id="GO:0007165">
    <property type="term" value="P:signal transduction"/>
    <property type="evidence" value="ECO:0007669"/>
    <property type="project" value="UniProtKB-KW"/>
</dbReference>
<evidence type="ECO:0000313" key="8">
    <source>
        <dbReference type="Proteomes" id="UP000294678"/>
    </source>
</evidence>
<keyword evidence="5" id="KW-0472">Membrane</keyword>
<feature type="transmembrane region" description="Helical" evidence="5">
    <location>
        <begin position="314"/>
        <end position="335"/>
    </location>
</feature>
<dbReference type="RefSeq" id="WP_134111895.1">
    <property type="nucleotide sequence ID" value="NZ_SOBG01000001.1"/>
</dbReference>
<dbReference type="AlphaFoldDB" id="A0AA46E0N2"/>
<reference evidence="7 8" key="1">
    <citation type="submission" date="2019-03" db="EMBL/GenBank/DDBJ databases">
        <title>Genomic Encyclopedia of Type Strains, Phase IV (KMG-IV): sequencing the most valuable type-strain genomes for metagenomic binning, comparative biology and taxonomic classification.</title>
        <authorList>
            <person name="Goeker M."/>
        </authorList>
    </citation>
    <scope>NUCLEOTIDE SEQUENCE [LARGE SCALE GENOMIC DNA]</scope>
    <source>
        <strain evidence="7 8">DSM 100055</strain>
    </source>
</reference>
<evidence type="ECO:0000313" key="7">
    <source>
        <dbReference type="EMBL" id="TDT72333.1"/>
    </source>
</evidence>
<protein>
    <submittedName>
        <fullName evidence="7">Methyl-accepting chemotaxis protein/methyl-accepting chemotaxis protein-2 (Aspartate sensor receptor)</fullName>
    </submittedName>
</protein>
<keyword evidence="5" id="KW-1133">Transmembrane helix</keyword>
<organism evidence="7 8">
    <name type="scientific">Hypnocyclicus thermotrophus</name>
    <dbReference type="NCBI Taxonomy" id="1627895"/>
    <lineage>
        <taxon>Bacteria</taxon>
        <taxon>Fusobacteriati</taxon>
        <taxon>Fusobacteriota</taxon>
        <taxon>Fusobacteriia</taxon>
        <taxon>Fusobacteriales</taxon>
        <taxon>Fusobacteriaceae</taxon>
        <taxon>Hypnocyclicus</taxon>
    </lineage>
</organism>
<dbReference type="CDD" id="cd11386">
    <property type="entry name" value="MCP_signal"/>
    <property type="match status" value="1"/>
</dbReference>
<dbReference type="Gene3D" id="1.10.287.950">
    <property type="entry name" value="Methyl-accepting chemotaxis protein"/>
    <property type="match status" value="1"/>
</dbReference>
<gene>
    <name evidence="7" type="ORF">EV215_0133</name>
</gene>
<keyword evidence="8" id="KW-1185">Reference proteome</keyword>
<name>A0AA46E0N2_9FUSO</name>
<keyword evidence="5" id="KW-0812">Transmembrane</keyword>
<accession>A0AA46E0N2</accession>